<gene>
    <name evidence="4" type="ORF">E5676_scaffold602G002110</name>
</gene>
<dbReference type="InterPro" id="IPR001764">
    <property type="entry name" value="Glyco_hydro_3_N"/>
</dbReference>
<reference evidence="4 5" key="1">
    <citation type="submission" date="2019-08" db="EMBL/GenBank/DDBJ databases">
        <title>Draft genome sequences of two oriental melons (Cucumis melo L. var makuwa).</title>
        <authorList>
            <person name="Kwon S.-Y."/>
        </authorList>
    </citation>
    <scope>NUCLEOTIDE SEQUENCE [LARGE SCALE GENOMIC DNA]</scope>
    <source>
        <strain evidence="5">cv. Chang Bougi</strain>
        <tissue evidence="4">Leaf</tissue>
    </source>
</reference>
<protein>
    <submittedName>
        <fullName evidence="4">UPF0261 domain-containing protein/TIM-br_sig_trns domain-containing protein</fullName>
    </submittedName>
</protein>
<dbReference type="Pfam" id="PF09370">
    <property type="entry name" value="PEP_hydrolase"/>
    <property type="match status" value="1"/>
</dbReference>
<dbReference type="Gene3D" id="3.20.20.300">
    <property type="entry name" value="Glycoside hydrolase, family 3, N-terminal domain"/>
    <property type="match status" value="1"/>
</dbReference>
<dbReference type="SUPFAM" id="SSF51445">
    <property type="entry name" value="(Trans)glycosidases"/>
    <property type="match status" value="1"/>
</dbReference>
<dbReference type="EMBL" id="SSTD01016371">
    <property type="protein sequence ID" value="TYK01007.1"/>
    <property type="molecule type" value="Genomic_DNA"/>
</dbReference>
<dbReference type="PANTHER" id="PTHR31862">
    <property type="entry name" value="UPF0261 DOMAIN PROTEIN (AFU_ORTHOLOGUE AFUA_1G10120)"/>
    <property type="match status" value="1"/>
</dbReference>
<feature type="domain" description="Glycoside hydrolase family 3 N-terminal" evidence="2">
    <location>
        <begin position="48"/>
        <end position="122"/>
    </location>
</feature>
<dbReference type="SUPFAM" id="SSF51621">
    <property type="entry name" value="Phosphoenolpyruvate/pyruvate domain"/>
    <property type="match status" value="1"/>
</dbReference>
<organism evidence="4 5">
    <name type="scientific">Cucumis melo var. makuwa</name>
    <name type="common">Oriental melon</name>
    <dbReference type="NCBI Taxonomy" id="1194695"/>
    <lineage>
        <taxon>Eukaryota</taxon>
        <taxon>Viridiplantae</taxon>
        <taxon>Streptophyta</taxon>
        <taxon>Embryophyta</taxon>
        <taxon>Tracheophyta</taxon>
        <taxon>Spermatophyta</taxon>
        <taxon>Magnoliopsida</taxon>
        <taxon>eudicotyledons</taxon>
        <taxon>Gunneridae</taxon>
        <taxon>Pentapetalae</taxon>
        <taxon>rosids</taxon>
        <taxon>fabids</taxon>
        <taxon>Cucurbitales</taxon>
        <taxon>Cucurbitaceae</taxon>
        <taxon>Benincaseae</taxon>
        <taxon>Cucumis</taxon>
    </lineage>
</organism>
<keyword evidence="1" id="KW-0378">Hydrolase</keyword>
<dbReference type="Proteomes" id="UP000321947">
    <property type="component" value="Unassembled WGS sequence"/>
</dbReference>
<evidence type="ECO:0000313" key="5">
    <source>
        <dbReference type="Proteomes" id="UP000321947"/>
    </source>
</evidence>
<dbReference type="InterPro" id="IPR009215">
    <property type="entry name" value="TIM-br_IGPS-like"/>
</dbReference>
<evidence type="ECO:0000256" key="1">
    <source>
        <dbReference type="ARBA" id="ARBA00022801"/>
    </source>
</evidence>
<comment type="caution">
    <text evidence="4">The sequence shown here is derived from an EMBL/GenBank/DDBJ whole genome shotgun (WGS) entry which is preliminary data.</text>
</comment>
<dbReference type="GO" id="GO:0005975">
    <property type="term" value="P:carbohydrate metabolic process"/>
    <property type="evidence" value="ECO:0007669"/>
    <property type="project" value="InterPro"/>
</dbReference>
<dbReference type="InterPro" id="IPR013785">
    <property type="entry name" value="Aldolase_TIM"/>
</dbReference>
<name>A0A5D3BNY0_CUCMM</name>
<dbReference type="InterPro" id="IPR051353">
    <property type="entry name" value="Tobamovirus_resist_UPF0261"/>
</dbReference>
<dbReference type="InterPro" id="IPR036962">
    <property type="entry name" value="Glyco_hydro_3_N_sf"/>
</dbReference>
<dbReference type="Pfam" id="PF00933">
    <property type="entry name" value="Glyco_hydro_3"/>
    <property type="match status" value="1"/>
</dbReference>
<feature type="domain" description="TIM-barrel" evidence="3">
    <location>
        <begin position="206"/>
        <end position="281"/>
    </location>
</feature>
<evidence type="ECO:0000259" key="2">
    <source>
        <dbReference type="Pfam" id="PF00933"/>
    </source>
</evidence>
<dbReference type="GO" id="GO:0004553">
    <property type="term" value="F:hydrolase activity, hydrolyzing O-glycosyl compounds"/>
    <property type="evidence" value="ECO:0007669"/>
    <property type="project" value="InterPro"/>
</dbReference>
<dbReference type="InterPro" id="IPR017853">
    <property type="entry name" value="GH"/>
</dbReference>
<sequence>MASKREGLAIGIDLEPRTLASVCGSRIELRSLPTIRRWWHNQGYIDENNTVIDYNGLLNIHMLAYYNSIFKGVATVMVSYSSWNGVRMHANCDLVTGFLKNKLKFKGFVIFDWQGIERSFVIRFCIILANFTSSADGVGVYNQLMQESISILHKKEKALQEENMQLANKFNLSANGNITYSLSDFPEARPSYYQYHLLDLLVTRTILGNLKAQIHKEVPIIGAGAGTEISAKFEEDGGVDLIVVYNSGRFRMAGRGSLAGLLPFADANAIMLEMANEVLPSSIVIDPVEVEILNVEN</sequence>
<evidence type="ECO:0000313" key="4">
    <source>
        <dbReference type="EMBL" id="TYK01007.1"/>
    </source>
</evidence>
<dbReference type="InterPro" id="IPR015813">
    <property type="entry name" value="Pyrv/PenolPyrv_kinase-like_dom"/>
</dbReference>
<dbReference type="PANTHER" id="PTHR31862:SF1">
    <property type="entry name" value="UPF0261 DOMAIN PROTEIN (AFU_ORTHOLOGUE AFUA_1G10120)"/>
    <property type="match status" value="1"/>
</dbReference>
<proteinExistence type="predicted"/>
<accession>A0A5D3BNY0</accession>
<evidence type="ECO:0000259" key="3">
    <source>
        <dbReference type="Pfam" id="PF09370"/>
    </source>
</evidence>
<dbReference type="Gene3D" id="3.20.20.70">
    <property type="entry name" value="Aldolase class I"/>
    <property type="match status" value="1"/>
</dbReference>
<dbReference type="AlphaFoldDB" id="A0A5D3BNY0"/>